<evidence type="ECO:0000313" key="3">
    <source>
        <dbReference type="Proteomes" id="UP000019277"/>
    </source>
</evidence>
<dbReference type="RefSeq" id="WP_035290538.1">
    <property type="nucleotide sequence ID" value="NZ_AYXG01000252.1"/>
</dbReference>
<protein>
    <submittedName>
        <fullName evidence="2">Uncharacterized protein</fullName>
    </submittedName>
</protein>
<sequence length="154" mass="17088">MVRLSILPEYGEPEEPWSTPTPAPERAVAALARPPHGPPARDEPGPDRDTLRRLLTVLLEVFDGKRHPEQLRGAVVGPVYEALLTRWRAAGRQRHRLVSLHTCRVAPGAIELSASVRVVVPGRAQWRVRAVAGRMEAVDGQWRCVALRVLLPAR</sequence>
<reference evidence="2 3" key="1">
    <citation type="journal article" date="2014" name="Genome Announc.">
        <title>Draft Genome Sequence of the Antitrypanosomally Active Sponge-Associated Bacterium Actinokineospora sp. Strain EG49.</title>
        <authorList>
            <person name="Harjes J."/>
            <person name="Ryu T."/>
            <person name="Abdelmohsen U.R."/>
            <person name="Moitinho-Silva L."/>
            <person name="Horn H."/>
            <person name="Ravasi T."/>
            <person name="Hentschel U."/>
        </authorList>
    </citation>
    <scope>NUCLEOTIDE SEQUENCE [LARGE SCALE GENOMIC DNA]</scope>
    <source>
        <strain evidence="2 3">EG49</strain>
    </source>
</reference>
<proteinExistence type="predicted"/>
<feature type="region of interest" description="Disordered" evidence="1">
    <location>
        <begin position="1"/>
        <end position="24"/>
    </location>
</feature>
<keyword evidence="3" id="KW-1185">Reference proteome</keyword>
<dbReference type="AlphaFoldDB" id="W7IW13"/>
<comment type="caution">
    <text evidence="2">The sequence shown here is derived from an EMBL/GenBank/DDBJ whole genome shotgun (WGS) entry which is preliminary data.</text>
</comment>
<dbReference type="OrthoDB" id="3694049at2"/>
<accession>W7IW13</accession>
<dbReference type="Pfam" id="PF20060">
    <property type="entry name" value="DUF6459"/>
    <property type="match status" value="1"/>
</dbReference>
<organism evidence="2 3">
    <name type="scientific">Actinokineospora spheciospongiae</name>
    <dbReference type="NCBI Taxonomy" id="909613"/>
    <lineage>
        <taxon>Bacteria</taxon>
        <taxon>Bacillati</taxon>
        <taxon>Actinomycetota</taxon>
        <taxon>Actinomycetes</taxon>
        <taxon>Pseudonocardiales</taxon>
        <taxon>Pseudonocardiaceae</taxon>
        <taxon>Actinokineospora</taxon>
    </lineage>
</organism>
<dbReference type="EMBL" id="AYXG01000252">
    <property type="protein sequence ID" value="EWC58179.1"/>
    <property type="molecule type" value="Genomic_DNA"/>
</dbReference>
<dbReference type="Proteomes" id="UP000019277">
    <property type="component" value="Unassembled WGS sequence"/>
</dbReference>
<evidence type="ECO:0000256" key="1">
    <source>
        <dbReference type="SAM" id="MobiDB-lite"/>
    </source>
</evidence>
<gene>
    <name evidence="2" type="ORF">UO65_6532</name>
</gene>
<name>W7IW13_9PSEU</name>
<accession>A0A8E2X419</accession>
<evidence type="ECO:0000313" key="2">
    <source>
        <dbReference type="EMBL" id="EWC58179.1"/>
    </source>
</evidence>
<dbReference type="InterPro" id="IPR045596">
    <property type="entry name" value="DUF6459"/>
</dbReference>